<accession>A0A3N3ZNS3</accession>
<dbReference type="Proteomes" id="UP000270616">
    <property type="component" value="Unassembled WGS sequence"/>
</dbReference>
<reference evidence="2 3" key="1">
    <citation type="submission" date="2018-10" db="EMBL/GenBank/DDBJ databases">
        <title>Kocuria sp. M5W7-7, whole genome shotgun sequence.</title>
        <authorList>
            <person name="Tuo L."/>
        </authorList>
    </citation>
    <scope>NUCLEOTIDE SEQUENCE [LARGE SCALE GENOMIC DNA]</scope>
    <source>
        <strain evidence="2 3">M5W7-7</strain>
    </source>
</reference>
<protein>
    <submittedName>
        <fullName evidence="2">Uncharacterized protein</fullName>
    </submittedName>
</protein>
<name>A0A3N3ZNS3_9MICC</name>
<gene>
    <name evidence="2" type="ORF">EDL96_12775</name>
</gene>
<proteinExistence type="predicted"/>
<dbReference type="AlphaFoldDB" id="A0A3N3ZNS3"/>
<keyword evidence="3" id="KW-1185">Reference proteome</keyword>
<evidence type="ECO:0000256" key="1">
    <source>
        <dbReference type="SAM" id="MobiDB-lite"/>
    </source>
</evidence>
<organism evidence="2 3">
    <name type="scientific">Kocuria soli</name>
    <dbReference type="NCBI Taxonomy" id="2485125"/>
    <lineage>
        <taxon>Bacteria</taxon>
        <taxon>Bacillati</taxon>
        <taxon>Actinomycetota</taxon>
        <taxon>Actinomycetes</taxon>
        <taxon>Micrococcales</taxon>
        <taxon>Micrococcaceae</taxon>
        <taxon>Kocuria</taxon>
    </lineage>
</organism>
<evidence type="ECO:0000313" key="2">
    <source>
        <dbReference type="EMBL" id="ROZ61625.1"/>
    </source>
</evidence>
<feature type="region of interest" description="Disordered" evidence="1">
    <location>
        <begin position="1"/>
        <end position="32"/>
    </location>
</feature>
<comment type="caution">
    <text evidence="2">The sequence shown here is derived from an EMBL/GenBank/DDBJ whole genome shotgun (WGS) entry which is preliminary data.</text>
</comment>
<feature type="compositionally biased region" description="Polar residues" evidence="1">
    <location>
        <begin position="22"/>
        <end position="32"/>
    </location>
</feature>
<sequence>MVVPSPSAGSEGDGRDFPGFVDQSTVDRSSSSEVAIEAMRGLSVWDTTVDTKPGDAGARVDELVTQEALERGAGGPGRWTPLWWRQATAAGAWSSADTELAPAATDVQPPEGVELITVQVSWQWHAEEGEVVPEGDSHSCTVAVEDVDGEQTVTAFDCQDAVAEPEDMSS</sequence>
<dbReference type="EMBL" id="RKMF01000020">
    <property type="protein sequence ID" value="ROZ61625.1"/>
    <property type="molecule type" value="Genomic_DNA"/>
</dbReference>
<evidence type="ECO:0000313" key="3">
    <source>
        <dbReference type="Proteomes" id="UP000270616"/>
    </source>
</evidence>